<feature type="region of interest" description="Disordered" evidence="1">
    <location>
        <begin position="50"/>
        <end position="148"/>
    </location>
</feature>
<keyword evidence="3" id="KW-1185">Reference proteome</keyword>
<evidence type="ECO:0000313" key="3">
    <source>
        <dbReference type="Proteomes" id="UP001596388"/>
    </source>
</evidence>
<accession>A0ABD5WZ99</accession>
<comment type="caution">
    <text evidence="2">The sequence shown here is derived from an EMBL/GenBank/DDBJ whole genome shotgun (WGS) entry which is preliminary data.</text>
</comment>
<organism evidence="2 3">
    <name type="scientific">Halobaculum marinum</name>
    <dbReference type="NCBI Taxonomy" id="3031996"/>
    <lineage>
        <taxon>Archaea</taxon>
        <taxon>Methanobacteriati</taxon>
        <taxon>Methanobacteriota</taxon>
        <taxon>Stenosarchaea group</taxon>
        <taxon>Halobacteria</taxon>
        <taxon>Halobacteriales</taxon>
        <taxon>Haloferacaceae</taxon>
        <taxon>Halobaculum</taxon>
    </lineage>
</organism>
<sequence>MEGTPDDTPATDADDAPDEDRPVSVEIDIADGRTVITVTGDRDAAVVVESASGERIYLPPEDFRRPPDSAGRQDAYGTGPSTADSPYQSVSDSPYQSVTSDSPYQSPGESDSPYQRGGPAPDRVGLEPTADGFRIVHPEPVTDFRLLR</sequence>
<feature type="region of interest" description="Disordered" evidence="1">
    <location>
        <begin position="1"/>
        <end position="28"/>
    </location>
</feature>
<dbReference type="AlphaFoldDB" id="A0ABD5WZ99"/>
<dbReference type="RefSeq" id="WP_276239259.1">
    <property type="nucleotide sequence ID" value="NZ_CP119989.1"/>
</dbReference>
<feature type="compositionally biased region" description="Basic and acidic residues" evidence="1">
    <location>
        <begin position="134"/>
        <end position="148"/>
    </location>
</feature>
<dbReference type="Pfam" id="PF24350">
    <property type="entry name" value="DUF7510"/>
    <property type="match status" value="1"/>
</dbReference>
<evidence type="ECO:0000256" key="1">
    <source>
        <dbReference type="SAM" id="MobiDB-lite"/>
    </source>
</evidence>
<dbReference type="InterPro" id="IPR055932">
    <property type="entry name" value="DUF7510"/>
</dbReference>
<dbReference type="EMBL" id="JBHTAG010000002">
    <property type="protein sequence ID" value="MFC7096266.1"/>
    <property type="molecule type" value="Genomic_DNA"/>
</dbReference>
<protein>
    <submittedName>
        <fullName evidence="2">Uncharacterized protein</fullName>
    </submittedName>
</protein>
<gene>
    <name evidence="2" type="ORF">ACFQKD_03025</name>
</gene>
<reference evidence="2 3" key="1">
    <citation type="journal article" date="2019" name="Int. J. Syst. Evol. Microbiol.">
        <title>The Global Catalogue of Microorganisms (GCM) 10K type strain sequencing project: providing services to taxonomists for standard genome sequencing and annotation.</title>
        <authorList>
            <consortium name="The Broad Institute Genomics Platform"/>
            <consortium name="The Broad Institute Genome Sequencing Center for Infectious Disease"/>
            <person name="Wu L."/>
            <person name="Ma J."/>
        </authorList>
    </citation>
    <scope>NUCLEOTIDE SEQUENCE [LARGE SCALE GENOMIC DNA]</scope>
    <source>
        <strain evidence="2 3">DT55</strain>
    </source>
</reference>
<feature type="compositionally biased region" description="Low complexity" evidence="1">
    <location>
        <begin position="1"/>
        <end position="11"/>
    </location>
</feature>
<name>A0ABD5WZ99_9EURY</name>
<dbReference type="Proteomes" id="UP001596388">
    <property type="component" value="Unassembled WGS sequence"/>
</dbReference>
<proteinExistence type="predicted"/>
<feature type="compositionally biased region" description="Polar residues" evidence="1">
    <location>
        <begin position="79"/>
        <end position="113"/>
    </location>
</feature>
<dbReference type="GeneID" id="79269848"/>
<evidence type="ECO:0000313" key="2">
    <source>
        <dbReference type="EMBL" id="MFC7096266.1"/>
    </source>
</evidence>